<protein>
    <recommendedName>
        <fullName evidence="2">site-specific DNA-methyltransferase (adenine-specific)</fullName>
        <ecNumber evidence="2">2.1.1.72</ecNumber>
    </recommendedName>
</protein>
<evidence type="ECO:0000313" key="8">
    <source>
        <dbReference type="EMBL" id="PWE16638.1"/>
    </source>
</evidence>
<evidence type="ECO:0000256" key="5">
    <source>
        <dbReference type="ARBA" id="ARBA00047942"/>
    </source>
</evidence>
<keyword evidence="9" id="KW-1185">Reference proteome</keyword>
<dbReference type="AlphaFoldDB" id="A0A2U2BRN4"/>
<dbReference type="InterPro" id="IPR003356">
    <property type="entry name" value="DNA_methylase_A-5"/>
</dbReference>
<evidence type="ECO:0000256" key="1">
    <source>
        <dbReference type="ARBA" id="ARBA00006594"/>
    </source>
</evidence>
<dbReference type="InterPro" id="IPR050953">
    <property type="entry name" value="N4_N6_ade-DNA_methylase"/>
</dbReference>
<dbReference type="Proteomes" id="UP000245168">
    <property type="component" value="Unassembled WGS sequence"/>
</dbReference>
<dbReference type="EMBL" id="QEXV01000006">
    <property type="protein sequence ID" value="PWE16638.1"/>
    <property type="molecule type" value="Genomic_DNA"/>
</dbReference>
<dbReference type="PANTHER" id="PTHR33841">
    <property type="entry name" value="DNA METHYLTRANSFERASE YEEA-RELATED"/>
    <property type="match status" value="1"/>
</dbReference>
<dbReference type="GO" id="GO:0008170">
    <property type="term" value="F:N-methyltransferase activity"/>
    <property type="evidence" value="ECO:0007669"/>
    <property type="project" value="InterPro"/>
</dbReference>
<gene>
    <name evidence="8" type="ORF">DDZ18_12815</name>
</gene>
<proteinExistence type="inferred from homology"/>
<dbReference type="PRINTS" id="PR00507">
    <property type="entry name" value="N12N6MTFRASE"/>
</dbReference>
<dbReference type="InterPro" id="IPR041635">
    <property type="entry name" value="Type_ISP_LLaBIII_C"/>
</dbReference>
<dbReference type="GO" id="GO:0032259">
    <property type="term" value="P:methylation"/>
    <property type="evidence" value="ECO:0007669"/>
    <property type="project" value="UniProtKB-KW"/>
</dbReference>
<dbReference type="SUPFAM" id="SSF53335">
    <property type="entry name" value="S-adenosyl-L-methionine-dependent methyltransferases"/>
    <property type="match status" value="1"/>
</dbReference>
<evidence type="ECO:0000256" key="2">
    <source>
        <dbReference type="ARBA" id="ARBA00011900"/>
    </source>
</evidence>
<dbReference type="OrthoDB" id="9803459at2"/>
<evidence type="ECO:0000256" key="3">
    <source>
        <dbReference type="ARBA" id="ARBA00022603"/>
    </source>
</evidence>
<reference evidence="9" key="1">
    <citation type="submission" date="2018-05" db="EMBL/GenBank/DDBJ databases">
        <authorList>
            <person name="Liu B.-T."/>
        </authorList>
    </citation>
    <scope>NUCLEOTIDE SEQUENCE [LARGE SCALE GENOMIC DNA]</scope>
    <source>
        <strain evidence="9">WD6-1</strain>
    </source>
</reference>
<accession>A0A2U2BRN4</accession>
<dbReference type="InterPro" id="IPR029063">
    <property type="entry name" value="SAM-dependent_MTases_sf"/>
</dbReference>
<dbReference type="EC" id="2.1.1.72" evidence="2"/>
<dbReference type="Pfam" id="PF18135">
    <property type="entry name" value="Type_ISP_C"/>
    <property type="match status" value="1"/>
</dbReference>
<dbReference type="GO" id="GO:0003677">
    <property type="term" value="F:DNA binding"/>
    <property type="evidence" value="ECO:0007669"/>
    <property type="project" value="InterPro"/>
</dbReference>
<feature type="domain" description="DNA methylase adenine-specific" evidence="6">
    <location>
        <begin position="310"/>
        <end position="498"/>
    </location>
</feature>
<keyword evidence="3 8" id="KW-0489">Methyltransferase</keyword>
<sequence length="1098" mass="120517">MAADALAEAISTFGASAKVKLDNPAAAGEPEDQLRAPLETLLKDLAPTIGLNAREAALVGESSLADLKTRPDYAVTRRSALIGFIEVKAPGKGAEPNKFADAHDKEQWKKLKSLPNLIYTDGNAFGLYRDGKRERLVHLDGDVRTSGKDLAAPEALIALLADFFTWEPIPPRNAPALAETSARLCRLLREEVREQLAREARALTQLKVDWRKLLFPEATDEQFADGYAQAVTFGLLMAKARGISLADDLDHVAKSLRRTNTLIGSALRLLTEESDEEDTLKTSLATLVRVLDVVDWNAVSKGEPEAWLYFYERFLSVYDNTLRKQTGSYYTPPEVVTAMVRLVDEALKSPGRFGLNKGLASSDVTLADPAAGTGTFLLAILRRIAEIEEADGGPGVVPGAIESALKRLIGFEMQFGPFAVAQLRLLAEIAELTGLDPADPIDAELRLYVADTLADPDEETAWIPSALTPIAESRRAANHIKREEPITVVIGNPPYKEKARDRGAWVEKGSGGDRAILEDWMPPPEWRVGEHAKHLRNLYIYFWRWATWKVFGEADAAAGLSGQDRGVVCYITVAGFLNGPGFQKMRSDLRRDASEIWVIDCSPEGHQPAVGTRIFQGVQQPVCIVLAARPADADASTPAAVRYRVLPEGPREEKFAALADIALDDGGWRACPEEWRAPFLPKGSAAWTGYPALDALFDYDGSGVMPGRTWVIAPDAESLSRRWDRLVSETDPAKKETLFHPHEGGDRSVRKVLTDGLPGHEQRAYSVGADEGGVVAPVRYGFRSFDRQYVIPDKRLINRPNPTLWAAHSDRQVYLTAPHDRTPESGPAVTGCALIPDLHHYAGRGGRVFPLWTDAAASAPNLNARVLAELSTLHGREATAESLFAYIAAVAANPAYTERFAKDLKQPGLRIPLTAERALFDEAAVLGREVVWLHTFGERFADPEAGRPDAPPRIAEGGPTIPKDGAIPTAPGKFPEEMRYDAGARRLFVGEGHIDNVTPEMWTYEVSGVPVLRHWFSYRRKDRSRPVIGDRRPPSPLGEIQPDHWLPEYTSELLNVLHVLGRLIALEPAQAELLERIVEGPTVGVDHLREIGAIDEEA</sequence>
<organism evidence="8 9">
    <name type="scientific">Marinicauda salina</name>
    <dbReference type="NCBI Taxonomy" id="2135793"/>
    <lineage>
        <taxon>Bacteria</taxon>
        <taxon>Pseudomonadati</taxon>
        <taxon>Pseudomonadota</taxon>
        <taxon>Alphaproteobacteria</taxon>
        <taxon>Maricaulales</taxon>
        <taxon>Maricaulaceae</taxon>
        <taxon>Marinicauda</taxon>
    </lineage>
</organism>
<dbReference type="Pfam" id="PF02384">
    <property type="entry name" value="N6_Mtase"/>
    <property type="match status" value="1"/>
</dbReference>
<evidence type="ECO:0000256" key="4">
    <source>
        <dbReference type="ARBA" id="ARBA00022679"/>
    </source>
</evidence>
<comment type="similarity">
    <text evidence="1">Belongs to the N(4)/N(6)-methyltransferase family.</text>
</comment>
<evidence type="ECO:0000259" key="6">
    <source>
        <dbReference type="Pfam" id="PF02384"/>
    </source>
</evidence>
<keyword evidence="4 8" id="KW-0808">Transferase</keyword>
<evidence type="ECO:0000313" key="9">
    <source>
        <dbReference type="Proteomes" id="UP000245168"/>
    </source>
</evidence>
<comment type="catalytic activity">
    <reaction evidence="5">
        <text>a 2'-deoxyadenosine in DNA + S-adenosyl-L-methionine = an N(6)-methyl-2'-deoxyadenosine in DNA + S-adenosyl-L-homocysteine + H(+)</text>
        <dbReference type="Rhea" id="RHEA:15197"/>
        <dbReference type="Rhea" id="RHEA-COMP:12418"/>
        <dbReference type="Rhea" id="RHEA-COMP:12419"/>
        <dbReference type="ChEBI" id="CHEBI:15378"/>
        <dbReference type="ChEBI" id="CHEBI:57856"/>
        <dbReference type="ChEBI" id="CHEBI:59789"/>
        <dbReference type="ChEBI" id="CHEBI:90615"/>
        <dbReference type="ChEBI" id="CHEBI:90616"/>
        <dbReference type="EC" id="2.1.1.72"/>
    </reaction>
</comment>
<feature type="domain" description="Type ISP restriction-modification enzyme LLaBIII C-terminal specificity" evidence="7">
    <location>
        <begin position="696"/>
        <end position="1024"/>
    </location>
</feature>
<comment type="caution">
    <text evidence="8">The sequence shown here is derived from an EMBL/GenBank/DDBJ whole genome shotgun (WGS) entry which is preliminary data.</text>
</comment>
<dbReference type="RefSeq" id="WP_109253793.1">
    <property type="nucleotide sequence ID" value="NZ_QEXV01000006.1"/>
</dbReference>
<dbReference type="PANTHER" id="PTHR33841:SF1">
    <property type="entry name" value="DNA METHYLTRANSFERASE A"/>
    <property type="match status" value="1"/>
</dbReference>
<name>A0A2U2BRN4_9PROT</name>
<dbReference type="Gene3D" id="3.40.50.150">
    <property type="entry name" value="Vaccinia Virus protein VP39"/>
    <property type="match status" value="1"/>
</dbReference>
<evidence type="ECO:0000259" key="7">
    <source>
        <dbReference type="Pfam" id="PF18135"/>
    </source>
</evidence>
<dbReference type="GO" id="GO:0009007">
    <property type="term" value="F:site-specific DNA-methyltransferase (adenine-specific) activity"/>
    <property type="evidence" value="ECO:0007669"/>
    <property type="project" value="UniProtKB-EC"/>
</dbReference>